<evidence type="ECO:0000313" key="3">
    <source>
        <dbReference type="EMBL" id="TRY18085.1"/>
    </source>
</evidence>
<dbReference type="RefSeq" id="WP_143938061.1">
    <property type="nucleotide sequence ID" value="NZ_VKKG01000003.1"/>
</dbReference>
<evidence type="ECO:0000256" key="1">
    <source>
        <dbReference type="SAM" id="Phobius"/>
    </source>
</evidence>
<keyword evidence="4" id="KW-1185">Reference proteome</keyword>
<dbReference type="Pfam" id="PF19516">
    <property type="entry name" value="DUF6049"/>
    <property type="match status" value="1"/>
</dbReference>
<evidence type="ECO:0000313" key="4">
    <source>
        <dbReference type="Proteomes" id="UP000317638"/>
    </source>
</evidence>
<keyword evidence="2" id="KW-0732">Signal</keyword>
<dbReference type="OrthoDB" id="5185072at2"/>
<reference evidence="3 4" key="1">
    <citation type="submission" date="2019-07" db="EMBL/GenBank/DDBJ databases">
        <authorList>
            <person name="Zhou L.-Y."/>
        </authorList>
    </citation>
    <scope>NUCLEOTIDE SEQUENCE [LARGE SCALE GENOMIC DNA]</scope>
    <source>
        <strain evidence="3 4">YIM 101269</strain>
    </source>
</reference>
<keyword evidence="1" id="KW-0812">Transmembrane</keyword>
<proteinExistence type="predicted"/>
<feature type="chain" id="PRO_5021816750" description="Secreted protein" evidence="2">
    <location>
        <begin position="31"/>
        <end position="648"/>
    </location>
</feature>
<keyword evidence="1" id="KW-1133">Transmembrane helix</keyword>
<name>A0A553K071_9ACTN</name>
<protein>
    <recommendedName>
        <fullName evidence="5">Secreted protein</fullName>
    </recommendedName>
</protein>
<feature type="transmembrane region" description="Helical" evidence="1">
    <location>
        <begin position="607"/>
        <end position="627"/>
    </location>
</feature>
<gene>
    <name evidence="3" type="ORF">FOJ82_08485</name>
</gene>
<dbReference type="InterPro" id="IPR046112">
    <property type="entry name" value="DUF6049"/>
</dbReference>
<sequence>MIATRPRLRALIAALLVLVAAVMIAPTARAEDAATIDVTITDVSTPVLDLTDPEQVVEISGTIINTSATRVRYVAINFWHSSDPITSTDALAAAVDSHPTDPLGERTEPWSEESGHIQVITRGDDDWFEPGERATFTVSAKVSEFALPTDEAVYRIGVHVRGIPEAGDGNVTVGRGRILAVATQGELEIAPVVKLTATPTRMATGEFLDDSLLTALEGNLGELLETAETSGATVLLDPSLLSEATALGEDHVVGDEEHEGHETAAEWAERARALTLDGGALRLPYADPDVARSVVQDNLGEVMGWQATAVASEPTRSLPLAVDLGGDATSANTSTLGRYGVGTIFADNVMGEGTGTGGVVAVDEIAQTGMGPGGRDSAAQQLSRRLAEEFVSDGPRVYLLRTPADVAALGSLEHNTLVPVPDNGGGTTQFTPQQTVPEPHLQLAAELELVHSRAQFLQDLTGESDPELMEVLSAKASASGFADEAAAVAYVEAHPLATVDTNQVTISAAQQFVMGSRTNNFPVTVTNGLRFPVTVRLVFDSASPQRIQVPPTDFVTLEPGENLSLNITPEASSNGVVAVEAWLQTRGEENFGLPVTIEITATNLGSVGWIIIIVSGAVVLGGTFLRIRAVQRENARADAEQADDPPAE</sequence>
<organism evidence="3 4">
    <name type="scientific">Tessaracoccus rhinocerotis</name>
    <dbReference type="NCBI Taxonomy" id="1689449"/>
    <lineage>
        <taxon>Bacteria</taxon>
        <taxon>Bacillati</taxon>
        <taxon>Actinomycetota</taxon>
        <taxon>Actinomycetes</taxon>
        <taxon>Propionibacteriales</taxon>
        <taxon>Propionibacteriaceae</taxon>
        <taxon>Tessaracoccus</taxon>
    </lineage>
</organism>
<keyword evidence="1" id="KW-0472">Membrane</keyword>
<accession>A0A553K071</accession>
<feature type="signal peptide" evidence="2">
    <location>
        <begin position="1"/>
        <end position="30"/>
    </location>
</feature>
<dbReference type="AlphaFoldDB" id="A0A553K071"/>
<evidence type="ECO:0000256" key="2">
    <source>
        <dbReference type="SAM" id="SignalP"/>
    </source>
</evidence>
<evidence type="ECO:0008006" key="5">
    <source>
        <dbReference type="Google" id="ProtNLM"/>
    </source>
</evidence>
<dbReference type="Proteomes" id="UP000317638">
    <property type="component" value="Unassembled WGS sequence"/>
</dbReference>
<dbReference type="EMBL" id="VKKG01000003">
    <property type="protein sequence ID" value="TRY18085.1"/>
    <property type="molecule type" value="Genomic_DNA"/>
</dbReference>
<comment type="caution">
    <text evidence="3">The sequence shown here is derived from an EMBL/GenBank/DDBJ whole genome shotgun (WGS) entry which is preliminary data.</text>
</comment>